<keyword evidence="4 9" id="KW-0812">Transmembrane</keyword>
<feature type="transmembrane region" description="Helical" evidence="9">
    <location>
        <begin position="38"/>
        <end position="60"/>
    </location>
</feature>
<dbReference type="InterPro" id="IPR011691">
    <property type="entry name" value="Vesicle_transpt_SFT2"/>
</dbReference>
<dbReference type="GO" id="GO:0016192">
    <property type="term" value="P:vesicle-mediated transport"/>
    <property type="evidence" value="ECO:0007669"/>
    <property type="project" value="InterPro"/>
</dbReference>
<name>A0A1S3J7T5_LINAN</name>
<feature type="transmembrane region" description="Helical" evidence="9">
    <location>
        <begin position="66"/>
        <end position="90"/>
    </location>
</feature>
<dbReference type="GO" id="GO:0005737">
    <property type="term" value="C:cytoplasm"/>
    <property type="evidence" value="ECO:0007669"/>
    <property type="project" value="UniProtKB-ARBA"/>
</dbReference>
<organism evidence="10 11">
    <name type="scientific">Lingula anatina</name>
    <name type="common">Brachiopod</name>
    <name type="synonym">Lingula unguis</name>
    <dbReference type="NCBI Taxonomy" id="7574"/>
    <lineage>
        <taxon>Eukaryota</taxon>
        <taxon>Metazoa</taxon>
        <taxon>Spiralia</taxon>
        <taxon>Lophotrochozoa</taxon>
        <taxon>Brachiopoda</taxon>
        <taxon>Linguliformea</taxon>
        <taxon>Lingulata</taxon>
        <taxon>Lingulida</taxon>
        <taxon>Linguloidea</taxon>
        <taxon>Lingulidae</taxon>
        <taxon>Lingula</taxon>
    </lineage>
</organism>
<dbReference type="InParanoid" id="A0A1S3J7T5"/>
<evidence type="ECO:0000256" key="9">
    <source>
        <dbReference type="RuleBase" id="RU363111"/>
    </source>
</evidence>
<evidence type="ECO:0000313" key="10">
    <source>
        <dbReference type="Proteomes" id="UP000085678"/>
    </source>
</evidence>
<keyword evidence="6 9" id="KW-1133">Transmembrane helix</keyword>
<evidence type="ECO:0000313" key="11">
    <source>
        <dbReference type="RefSeq" id="XP_013406460.1"/>
    </source>
</evidence>
<accession>A0A1S3J7T5</accession>
<dbReference type="FunCoup" id="A0A1S3J7T5">
    <property type="interactions" value="1453"/>
</dbReference>
<dbReference type="InterPro" id="IPR007305">
    <property type="entry name" value="Vesicle_transpt_Got1/SFT2"/>
</dbReference>
<keyword evidence="5 9" id="KW-0653">Protein transport</keyword>
<evidence type="ECO:0000256" key="2">
    <source>
        <dbReference type="ARBA" id="ARBA00004141"/>
    </source>
</evidence>
<protein>
    <recommendedName>
        <fullName evidence="9">Vesicle transport protein</fullName>
    </recommendedName>
</protein>
<evidence type="ECO:0000256" key="6">
    <source>
        <dbReference type="ARBA" id="ARBA00022989"/>
    </source>
</evidence>
<dbReference type="RefSeq" id="XP_013406460.1">
    <property type="nucleotide sequence ID" value="XM_013551006.1"/>
</dbReference>
<evidence type="ECO:0000256" key="1">
    <source>
        <dbReference type="ARBA" id="ARBA00003566"/>
    </source>
</evidence>
<dbReference type="Proteomes" id="UP000085678">
    <property type="component" value="Unplaced"/>
</dbReference>
<dbReference type="Pfam" id="PF04178">
    <property type="entry name" value="Got1"/>
    <property type="match status" value="1"/>
</dbReference>
<comment type="function">
    <text evidence="1 9">May be involved in fusion of retrograde transport vesicles derived from an endocytic compartment with the Golgi complex.</text>
</comment>
<comment type="subcellular location">
    <subcellularLocation>
        <location evidence="2 9">Membrane</location>
        <topology evidence="2 9">Multi-pass membrane protein</topology>
    </subcellularLocation>
</comment>
<dbReference type="GO" id="GO:0016020">
    <property type="term" value="C:membrane"/>
    <property type="evidence" value="ECO:0007669"/>
    <property type="project" value="UniProtKB-SubCell"/>
</dbReference>
<proteinExistence type="inferred from homology"/>
<keyword evidence="10" id="KW-1185">Reference proteome</keyword>
<evidence type="ECO:0000256" key="8">
    <source>
        <dbReference type="ARBA" id="ARBA00025800"/>
    </source>
</evidence>
<dbReference type="OMA" id="RLQCFLG"/>
<evidence type="ECO:0000256" key="7">
    <source>
        <dbReference type="ARBA" id="ARBA00023136"/>
    </source>
</evidence>
<sequence length="163" mass="18138">MDKLRKTLSGDDPDEEQGIVTQIYEGTTLSWSTRIKGFLVCFILGILLSVMGSCFLWMGYTGTGLLLFGLFYTLGNIVSILSTMFLMGPCNQLKKMFAETRIIATIVVIVFFALTLMAALWWQIAGLALLFCILQFLALTWYSISYIPFARDAVKKGVTGCLT</sequence>
<dbReference type="STRING" id="7574.A0A1S3J7T5"/>
<dbReference type="PANTHER" id="PTHR23137:SF6">
    <property type="entry name" value="VESICLE TRANSPORT PROTEIN"/>
    <property type="match status" value="1"/>
</dbReference>
<keyword evidence="3 9" id="KW-0813">Transport</keyword>
<dbReference type="PANTHER" id="PTHR23137">
    <property type="entry name" value="VESICLE TRANSPORT PROTEIN-RELATED"/>
    <property type="match status" value="1"/>
</dbReference>
<reference evidence="11" key="1">
    <citation type="submission" date="2025-08" db="UniProtKB">
        <authorList>
            <consortium name="RefSeq"/>
        </authorList>
    </citation>
    <scope>IDENTIFICATION</scope>
    <source>
        <tissue evidence="11">Gonads</tissue>
    </source>
</reference>
<dbReference type="GO" id="GO:0012505">
    <property type="term" value="C:endomembrane system"/>
    <property type="evidence" value="ECO:0007669"/>
    <property type="project" value="UniProtKB-ARBA"/>
</dbReference>
<dbReference type="AlphaFoldDB" id="A0A1S3J7T5"/>
<comment type="similarity">
    <text evidence="8 9">Belongs to the SFT2 family.</text>
</comment>
<gene>
    <name evidence="11" type="primary">LOC106170913</name>
</gene>
<keyword evidence="7 9" id="KW-0472">Membrane</keyword>
<evidence type="ECO:0000256" key="3">
    <source>
        <dbReference type="ARBA" id="ARBA00022448"/>
    </source>
</evidence>
<evidence type="ECO:0000256" key="4">
    <source>
        <dbReference type="ARBA" id="ARBA00022692"/>
    </source>
</evidence>
<dbReference type="KEGG" id="lak:106170913"/>
<evidence type="ECO:0000256" key="5">
    <source>
        <dbReference type="ARBA" id="ARBA00022927"/>
    </source>
</evidence>
<dbReference type="GeneID" id="106170913"/>
<dbReference type="GO" id="GO:0015031">
    <property type="term" value="P:protein transport"/>
    <property type="evidence" value="ECO:0007669"/>
    <property type="project" value="UniProtKB-KW"/>
</dbReference>
<feature type="transmembrane region" description="Helical" evidence="9">
    <location>
        <begin position="102"/>
        <end position="122"/>
    </location>
</feature>
<dbReference type="OrthoDB" id="73614at2759"/>
<feature type="transmembrane region" description="Helical" evidence="9">
    <location>
        <begin position="128"/>
        <end position="149"/>
    </location>
</feature>